<dbReference type="Proteomes" id="UP000004662">
    <property type="component" value="Chromosome"/>
</dbReference>
<feature type="chain" id="PRO_5003503407" description="Acid stress chaperone HdeA" evidence="1">
    <location>
        <begin position="25"/>
        <end position="109"/>
    </location>
</feature>
<keyword evidence="3" id="KW-1185">Reference proteome</keyword>
<dbReference type="OrthoDB" id="5459282at2"/>
<dbReference type="AlphaFoldDB" id="G7Q7A4"/>
<dbReference type="RefSeq" id="WP_009182413.1">
    <property type="nucleotide sequence ID" value="NZ_CM001368.1"/>
</dbReference>
<accession>G7Q7A4</accession>
<dbReference type="EMBL" id="CM001368">
    <property type="protein sequence ID" value="EHJ49061.1"/>
    <property type="molecule type" value="Genomic_DNA"/>
</dbReference>
<protein>
    <recommendedName>
        <fullName evidence="4">Acid stress chaperone HdeA</fullName>
    </recommendedName>
</protein>
<dbReference type="eggNOG" id="ENOG5033K3R">
    <property type="taxonomic scope" value="Bacteria"/>
</dbReference>
<dbReference type="Pfam" id="PF06411">
    <property type="entry name" value="HdeA"/>
    <property type="match status" value="1"/>
</dbReference>
<proteinExistence type="predicted"/>
<evidence type="ECO:0000256" key="1">
    <source>
        <dbReference type="SAM" id="SignalP"/>
    </source>
</evidence>
<evidence type="ECO:0008006" key="4">
    <source>
        <dbReference type="Google" id="ProtNLM"/>
    </source>
</evidence>
<sequence length="109" mass="11544">MKRVSRCLVSCLVLVLATAAPALAKKNQQAEDIDFGAVTCQEFIQEISEADAESAGMILLWLDGYLSGVSGDTTLKWAPLGKFSEALMAACAKKPGSKVLDVAKRVGIN</sequence>
<dbReference type="InterPro" id="IPR010486">
    <property type="entry name" value="HNS-dep_expression_A/B"/>
</dbReference>
<name>G7Q7A4_9BACT</name>
<reference evidence="3" key="1">
    <citation type="journal article" date="2015" name="Genome Announc.">
        <title>High-Quality Draft Genome Sequence of Desulfovibrio carbinoliphilus FW-101-2B, an Organic Acid-Oxidizing Sulfate-Reducing Bacterium Isolated from Uranium(VI)-Contaminated Groundwater.</title>
        <authorList>
            <person name="Ramsay B.D."/>
            <person name="Hwang C."/>
            <person name="Woo H.L."/>
            <person name="Carroll S.L."/>
            <person name="Lucas S."/>
            <person name="Han J."/>
            <person name="Lapidus A.L."/>
            <person name="Cheng J.F."/>
            <person name="Goodwin L.A."/>
            <person name="Pitluck S."/>
            <person name="Peters L."/>
            <person name="Chertkov O."/>
            <person name="Held B."/>
            <person name="Detter J.C."/>
            <person name="Han C.S."/>
            <person name="Tapia R."/>
            <person name="Land M.L."/>
            <person name="Hauser L.J."/>
            <person name="Kyrpides N.C."/>
            <person name="Ivanova N.N."/>
            <person name="Mikhailova N."/>
            <person name="Pagani I."/>
            <person name="Woyke T."/>
            <person name="Arkin A.P."/>
            <person name="Dehal P."/>
            <person name="Chivian D."/>
            <person name="Criddle C.S."/>
            <person name="Wu W."/>
            <person name="Chakraborty R."/>
            <person name="Hazen T.C."/>
            <person name="Fields M.W."/>
        </authorList>
    </citation>
    <scope>NUCLEOTIDE SEQUENCE [LARGE SCALE GENOMIC DNA]</scope>
    <source>
        <strain evidence="3">FW-101-2B</strain>
    </source>
</reference>
<keyword evidence="1" id="KW-0732">Signal</keyword>
<gene>
    <name evidence="2" type="ORF">DFW101_3061</name>
</gene>
<dbReference type="HOGENOM" id="CLU_2192748_0_0_7"/>
<feature type="signal peptide" evidence="1">
    <location>
        <begin position="1"/>
        <end position="24"/>
    </location>
</feature>
<evidence type="ECO:0000313" key="3">
    <source>
        <dbReference type="Proteomes" id="UP000004662"/>
    </source>
</evidence>
<evidence type="ECO:0000313" key="2">
    <source>
        <dbReference type="EMBL" id="EHJ49061.1"/>
    </source>
</evidence>
<organism evidence="2 3">
    <name type="scientific">Solidesulfovibrio carbinoliphilus subsp. oakridgensis</name>
    <dbReference type="NCBI Taxonomy" id="694327"/>
    <lineage>
        <taxon>Bacteria</taxon>
        <taxon>Pseudomonadati</taxon>
        <taxon>Thermodesulfobacteriota</taxon>
        <taxon>Desulfovibrionia</taxon>
        <taxon>Desulfovibrionales</taxon>
        <taxon>Desulfovibrionaceae</taxon>
        <taxon>Solidesulfovibrio</taxon>
    </lineage>
</organism>